<dbReference type="Proteomes" id="UP000887574">
    <property type="component" value="Unplaced"/>
</dbReference>
<evidence type="ECO:0000313" key="2">
    <source>
        <dbReference type="WBParaSite" id="jg24902"/>
    </source>
</evidence>
<dbReference type="WBParaSite" id="jg24902">
    <property type="protein sequence ID" value="jg24902"/>
    <property type="gene ID" value="jg24902"/>
</dbReference>
<organism evidence="1 2">
    <name type="scientific">Ditylenchus dipsaci</name>
    <dbReference type="NCBI Taxonomy" id="166011"/>
    <lineage>
        <taxon>Eukaryota</taxon>
        <taxon>Metazoa</taxon>
        <taxon>Ecdysozoa</taxon>
        <taxon>Nematoda</taxon>
        <taxon>Chromadorea</taxon>
        <taxon>Rhabditida</taxon>
        <taxon>Tylenchina</taxon>
        <taxon>Tylenchomorpha</taxon>
        <taxon>Sphaerularioidea</taxon>
        <taxon>Anguinidae</taxon>
        <taxon>Anguininae</taxon>
        <taxon>Ditylenchus</taxon>
    </lineage>
</organism>
<evidence type="ECO:0000313" key="1">
    <source>
        <dbReference type="Proteomes" id="UP000887574"/>
    </source>
</evidence>
<sequence>MKAFPNAVLLGDSVNSAFDWFVPMRPHAPPQFNAFYKSHAKTRRVVECAFGLWNNRSLCIKTGLRLKNPTYCCQLVKARGYLQNFSLDVRTEKENDD</sequence>
<protein>
    <submittedName>
        <fullName evidence="2">DDE Tnp4 domain-containing protein</fullName>
    </submittedName>
</protein>
<proteinExistence type="predicted"/>
<name>A0A915E1J2_9BILA</name>
<reference evidence="2" key="1">
    <citation type="submission" date="2022-11" db="UniProtKB">
        <authorList>
            <consortium name="WormBaseParasite"/>
        </authorList>
    </citation>
    <scope>IDENTIFICATION</scope>
</reference>
<accession>A0A915E1J2</accession>
<keyword evidence="1" id="KW-1185">Reference proteome</keyword>
<dbReference type="AlphaFoldDB" id="A0A915E1J2"/>